<sequence>MTDAPDVLVVGAGMAGLTAAHALAARGLRPVVLEAGADVGGLVAAGTVGGYEVDLGAEAFALRRPEVLTLAEGLGLAVERPAGRSWVWAEDGGAAGAAPIPAASLLGIPADPDDADVRRAIGPDGAARASQDAHLGPEVGADAADLAALVRARMGEAVLARLVRPVAGGIHNADPADLAVDSVAPGLRAA</sequence>
<dbReference type="AlphaFoldDB" id="A0A7J5UIR6"/>
<feature type="non-terminal residue" evidence="2">
    <location>
        <position position="190"/>
    </location>
</feature>
<dbReference type="RefSeq" id="WP_152359923.1">
    <property type="nucleotide sequence ID" value="NZ_WHJE01000233.1"/>
</dbReference>
<feature type="domain" description="Amine oxidase" evidence="1">
    <location>
        <begin position="14"/>
        <end position="185"/>
    </location>
</feature>
<name>A0A7J5UIR6_9MICO</name>
<dbReference type="SUPFAM" id="SSF51905">
    <property type="entry name" value="FAD/NAD(P)-binding domain"/>
    <property type="match status" value="1"/>
</dbReference>
<keyword evidence="3" id="KW-1185">Reference proteome</keyword>
<dbReference type="InterPro" id="IPR036188">
    <property type="entry name" value="FAD/NAD-bd_sf"/>
</dbReference>
<dbReference type="PANTHER" id="PTHR42923:SF3">
    <property type="entry name" value="PROTOPORPHYRINOGEN OXIDASE"/>
    <property type="match status" value="1"/>
</dbReference>
<dbReference type="PANTHER" id="PTHR42923">
    <property type="entry name" value="PROTOPORPHYRINOGEN OXIDASE"/>
    <property type="match status" value="1"/>
</dbReference>
<dbReference type="InterPro" id="IPR002937">
    <property type="entry name" value="Amino_oxidase"/>
</dbReference>
<dbReference type="EMBL" id="WHJE01000233">
    <property type="protein sequence ID" value="KAE8762181.1"/>
    <property type="molecule type" value="Genomic_DNA"/>
</dbReference>
<dbReference type="Gene3D" id="1.10.3110.10">
    <property type="entry name" value="protoporphyrinogen ix oxidase, domain 3"/>
    <property type="match status" value="1"/>
</dbReference>
<evidence type="ECO:0000313" key="3">
    <source>
        <dbReference type="Proteomes" id="UP000451860"/>
    </source>
</evidence>
<accession>A0A7J5UIR6</accession>
<dbReference type="OrthoDB" id="3450553at2"/>
<dbReference type="Gene3D" id="3.50.50.60">
    <property type="entry name" value="FAD/NAD(P)-binding domain"/>
    <property type="match status" value="1"/>
</dbReference>
<dbReference type="Pfam" id="PF01593">
    <property type="entry name" value="Amino_oxidase"/>
    <property type="match status" value="1"/>
</dbReference>
<evidence type="ECO:0000313" key="2">
    <source>
        <dbReference type="EMBL" id="KAE8762181.1"/>
    </source>
</evidence>
<reference evidence="2 3" key="1">
    <citation type="submission" date="2019-10" db="EMBL/GenBank/DDBJ databases">
        <title>Georgenia wutianyii sp. nov. and Georgenia yuyongxinii sp. nov. isolated from plateau pika (Ochotona curzoniae) in the Qinghai-Tibet plateau of China.</title>
        <authorList>
            <person name="Tian Z."/>
        </authorList>
    </citation>
    <scope>NUCLEOTIDE SEQUENCE [LARGE SCALE GENOMIC DNA]</scope>
    <source>
        <strain evidence="2 3">DSM 21501</strain>
    </source>
</reference>
<dbReference type="InterPro" id="IPR050464">
    <property type="entry name" value="Zeta_carotene_desat/Oxidored"/>
</dbReference>
<protein>
    <submittedName>
        <fullName evidence="2">NAD(P)-binding protein</fullName>
    </submittedName>
</protein>
<gene>
    <name evidence="2" type="ORF">GB883_20690</name>
</gene>
<dbReference type="Proteomes" id="UP000451860">
    <property type="component" value="Unassembled WGS sequence"/>
</dbReference>
<dbReference type="GO" id="GO:0016491">
    <property type="term" value="F:oxidoreductase activity"/>
    <property type="evidence" value="ECO:0007669"/>
    <property type="project" value="InterPro"/>
</dbReference>
<comment type="caution">
    <text evidence="2">The sequence shown here is derived from an EMBL/GenBank/DDBJ whole genome shotgun (WGS) entry which is preliminary data.</text>
</comment>
<organism evidence="2 3">
    <name type="scientific">Georgenia thermotolerans</name>
    <dbReference type="NCBI Taxonomy" id="527326"/>
    <lineage>
        <taxon>Bacteria</taxon>
        <taxon>Bacillati</taxon>
        <taxon>Actinomycetota</taxon>
        <taxon>Actinomycetes</taxon>
        <taxon>Micrococcales</taxon>
        <taxon>Bogoriellaceae</taxon>
        <taxon>Georgenia</taxon>
    </lineage>
</organism>
<proteinExistence type="predicted"/>
<evidence type="ECO:0000259" key="1">
    <source>
        <dbReference type="Pfam" id="PF01593"/>
    </source>
</evidence>